<proteinExistence type="predicted"/>
<name>A0A8J3XQA8_9ACTN</name>
<sequence>MAGNGPCRLGYDRRYDGGDRHGTCAGLLQALDSSSRRLKALVADLPEEEMSQRSLASGWTVAQVLSHLGSAAEICTMLVKRAIAGDTSGPAMEDMRPVWQRWDALAGPAQRDAWQAANTKHYDCFHRSALPRVWL</sequence>
<dbReference type="EMBL" id="BOOQ01000054">
    <property type="protein sequence ID" value="GII50647.1"/>
    <property type="molecule type" value="Genomic_DNA"/>
</dbReference>
<comment type="caution">
    <text evidence="2">The sequence shown here is derived from an EMBL/GenBank/DDBJ whole genome shotgun (WGS) entry which is preliminary data.</text>
</comment>
<accession>A0A8J3XQA8</accession>
<evidence type="ECO:0000259" key="1">
    <source>
        <dbReference type="Pfam" id="PF11716"/>
    </source>
</evidence>
<dbReference type="Gene3D" id="1.20.120.450">
    <property type="entry name" value="dinb family like domain"/>
    <property type="match status" value="1"/>
</dbReference>
<evidence type="ECO:0000313" key="2">
    <source>
        <dbReference type="EMBL" id="GII50647.1"/>
    </source>
</evidence>
<dbReference type="AlphaFoldDB" id="A0A8J3XQA8"/>
<organism evidence="2 3">
    <name type="scientific">Planotetraspora silvatica</name>
    <dbReference type="NCBI Taxonomy" id="234614"/>
    <lineage>
        <taxon>Bacteria</taxon>
        <taxon>Bacillati</taxon>
        <taxon>Actinomycetota</taxon>
        <taxon>Actinomycetes</taxon>
        <taxon>Streptosporangiales</taxon>
        <taxon>Streptosporangiaceae</taxon>
        <taxon>Planotetraspora</taxon>
    </lineage>
</organism>
<dbReference type="InterPro" id="IPR024344">
    <property type="entry name" value="MDMPI_metal-binding"/>
</dbReference>
<dbReference type="GO" id="GO:0046872">
    <property type="term" value="F:metal ion binding"/>
    <property type="evidence" value="ECO:0007669"/>
    <property type="project" value="InterPro"/>
</dbReference>
<dbReference type="Pfam" id="PF11716">
    <property type="entry name" value="MDMPI_N"/>
    <property type="match status" value="1"/>
</dbReference>
<reference evidence="2" key="1">
    <citation type="submission" date="2021-01" db="EMBL/GenBank/DDBJ databases">
        <title>Whole genome shotgun sequence of Planotetraspora silvatica NBRC 100141.</title>
        <authorList>
            <person name="Komaki H."/>
            <person name="Tamura T."/>
        </authorList>
    </citation>
    <scope>NUCLEOTIDE SEQUENCE</scope>
    <source>
        <strain evidence="2">NBRC 100141</strain>
    </source>
</reference>
<dbReference type="Proteomes" id="UP000644610">
    <property type="component" value="Unassembled WGS sequence"/>
</dbReference>
<evidence type="ECO:0000313" key="3">
    <source>
        <dbReference type="Proteomes" id="UP000644610"/>
    </source>
</evidence>
<keyword evidence="3" id="KW-1185">Reference proteome</keyword>
<dbReference type="InterPro" id="IPR034660">
    <property type="entry name" value="DinB/YfiT-like"/>
</dbReference>
<feature type="domain" description="Mycothiol-dependent maleylpyruvate isomerase metal-binding" evidence="1">
    <location>
        <begin position="33"/>
        <end position="119"/>
    </location>
</feature>
<protein>
    <recommendedName>
        <fullName evidence="1">Mycothiol-dependent maleylpyruvate isomerase metal-binding domain-containing protein</fullName>
    </recommendedName>
</protein>
<dbReference type="SUPFAM" id="SSF109854">
    <property type="entry name" value="DinB/YfiT-like putative metalloenzymes"/>
    <property type="match status" value="1"/>
</dbReference>
<gene>
    <name evidence="2" type="ORF">Psi02_70710</name>
</gene>